<comment type="caution">
    <text evidence="2">The sequence shown here is derived from an EMBL/GenBank/DDBJ whole genome shotgun (WGS) entry which is preliminary data.</text>
</comment>
<dbReference type="GO" id="GO:0016740">
    <property type="term" value="F:transferase activity"/>
    <property type="evidence" value="ECO:0007669"/>
    <property type="project" value="UniProtKB-KW"/>
</dbReference>
<accession>A0A3D8Q1U3</accession>
<dbReference type="AlphaFoldDB" id="A0A3D8Q1U3"/>
<protein>
    <submittedName>
        <fullName evidence="2">Aminoglycoside phosphotransferase</fullName>
    </submittedName>
</protein>
<dbReference type="InterPro" id="IPR011009">
    <property type="entry name" value="Kinase-like_dom_sf"/>
</dbReference>
<dbReference type="RefSeq" id="WP_115748472.1">
    <property type="nucleotide sequence ID" value="NZ_PIOD01000004.1"/>
</dbReference>
<evidence type="ECO:0000259" key="1">
    <source>
        <dbReference type="Pfam" id="PF01636"/>
    </source>
</evidence>
<name>A0A3D8Q1U3_9BACI</name>
<proteinExistence type="predicted"/>
<keyword evidence="3" id="KW-1185">Reference proteome</keyword>
<sequence length="249" mass="28717">MDLGTPFAIGNTAEIYLLENKIIKIFKDHLPNTESSNEANKQRFAYSCGLFVPRILDVTEVDGKQAIVMEYIEGDTIGDLLVNNMEKLEYYISISVDIQQKIHSVVTNSLEPMAKKLQRQIESVPILDERHKSILIHKLNLMTYEQRLCHGDFHLFNLIMSDKMVAIIDWVDSSSGDIRADVYRTYLLYYQYSMDLADMYLRLYCEKSGLLQEEVFQWAPIIAGARLSENVSSENAVRLLNIIHHYCPQ</sequence>
<dbReference type="OrthoDB" id="9800774at2"/>
<dbReference type="InterPro" id="IPR002575">
    <property type="entry name" value="Aminoglycoside_PTrfase"/>
</dbReference>
<dbReference type="Proteomes" id="UP000256520">
    <property type="component" value="Unassembled WGS sequence"/>
</dbReference>
<organism evidence="2 3">
    <name type="scientific">Oceanobacillus chungangensis</name>
    <dbReference type="NCBI Taxonomy" id="1229152"/>
    <lineage>
        <taxon>Bacteria</taxon>
        <taxon>Bacillati</taxon>
        <taxon>Bacillota</taxon>
        <taxon>Bacilli</taxon>
        <taxon>Bacillales</taxon>
        <taxon>Bacillaceae</taxon>
        <taxon>Oceanobacillus</taxon>
    </lineage>
</organism>
<dbReference type="EMBL" id="PIOD01000004">
    <property type="protein sequence ID" value="RDW20975.1"/>
    <property type="molecule type" value="Genomic_DNA"/>
</dbReference>
<dbReference type="Pfam" id="PF01636">
    <property type="entry name" value="APH"/>
    <property type="match status" value="1"/>
</dbReference>
<evidence type="ECO:0000313" key="2">
    <source>
        <dbReference type="EMBL" id="RDW20975.1"/>
    </source>
</evidence>
<gene>
    <name evidence="2" type="ORF">CWR45_03775</name>
</gene>
<keyword evidence="2" id="KW-0808">Transferase</keyword>
<feature type="domain" description="Aminoglycoside phosphotransferase" evidence="1">
    <location>
        <begin position="5"/>
        <end position="208"/>
    </location>
</feature>
<evidence type="ECO:0000313" key="3">
    <source>
        <dbReference type="Proteomes" id="UP000256520"/>
    </source>
</evidence>
<reference evidence="3" key="1">
    <citation type="submission" date="2017-11" db="EMBL/GenBank/DDBJ databases">
        <authorList>
            <person name="Zhu W."/>
        </authorList>
    </citation>
    <scope>NUCLEOTIDE SEQUENCE [LARGE SCALE GENOMIC DNA]</scope>
    <source>
        <strain evidence="3">CAU 1051</strain>
    </source>
</reference>
<dbReference type="SUPFAM" id="SSF56112">
    <property type="entry name" value="Protein kinase-like (PK-like)"/>
    <property type="match status" value="1"/>
</dbReference>
<dbReference type="Gene3D" id="3.90.1200.10">
    <property type="match status" value="1"/>
</dbReference>